<evidence type="ECO:0000313" key="1">
    <source>
        <dbReference type="EMBL" id="EUC43079.1"/>
    </source>
</evidence>
<protein>
    <submittedName>
        <fullName evidence="1">Uncharacterized protein</fullName>
    </submittedName>
</protein>
<name>W6Z6A2_COCMI</name>
<dbReference type="KEGG" id="bor:COCMIDRAFT_101801"/>
<dbReference type="OrthoDB" id="3686615at2759"/>
<gene>
    <name evidence="1" type="ORF">COCMIDRAFT_101801</name>
</gene>
<reference evidence="1 2" key="1">
    <citation type="journal article" date="2013" name="PLoS Genet.">
        <title>Comparative genome structure, secondary metabolite, and effector coding capacity across Cochliobolus pathogens.</title>
        <authorList>
            <person name="Condon B.J."/>
            <person name="Leng Y."/>
            <person name="Wu D."/>
            <person name="Bushley K.E."/>
            <person name="Ohm R.A."/>
            <person name="Otillar R."/>
            <person name="Martin J."/>
            <person name="Schackwitz W."/>
            <person name="Grimwood J."/>
            <person name="MohdZainudin N."/>
            <person name="Xue C."/>
            <person name="Wang R."/>
            <person name="Manning V.A."/>
            <person name="Dhillon B."/>
            <person name="Tu Z.J."/>
            <person name="Steffenson B.J."/>
            <person name="Salamov A."/>
            <person name="Sun H."/>
            <person name="Lowry S."/>
            <person name="LaButti K."/>
            <person name="Han J."/>
            <person name="Copeland A."/>
            <person name="Lindquist E."/>
            <person name="Barry K."/>
            <person name="Schmutz J."/>
            <person name="Baker S.E."/>
            <person name="Ciuffetti L.M."/>
            <person name="Grigoriev I.V."/>
            <person name="Zhong S."/>
            <person name="Turgeon B.G."/>
        </authorList>
    </citation>
    <scope>NUCLEOTIDE SEQUENCE [LARGE SCALE GENOMIC DNA]</scope>
    <source>
        <strain evidence="1 2">ATCC 44560</strain>
    </source>
</reference>
<keyword evidence="2" id="KW-1185">Reference proteome</keyword>
<accession>W6Z6A2</accession>
<evidence type="ECO:0000313" key="2">
    <source>
        <dbReference type="Proteomes" id="UP000054032"/>
    </source>
</evidence>
<proteinExistence type="predicted"/>
<feature type="non-terminal residue" evidence="1">
    <location>
        <position position="1"/>
    </location>
</feature>
<dbReference type="HOGENOM" id="CLU_163487_0_0_1"/>
<dbReference type="RefSeq" id="XP_007690400.1">
    <property type="nucleotide sequence ID" value="XM_007692210.1"/>
</dbReference>
<organism evidence="1 2">
    <name type="scientific">Bipolaris oryzae ATCC 44560</name>
    <dbReference type="NCBI Taxonomy" id="930090"/>
    <lineage>
        <taxon>Eukaryota</taxon>
        <taxon>Fungi</taxon>
        <taxon>Dikarya</taxon>
        <taxon>Ascomycota</taxon>
        <taxon>Pezizomycotina</taxon>
        <taxon>Dothideomycetes</taxon>
        <taxon>Pleosporomycetidae</taxon>
        <taxon>Pleosporales</taxon>
        <taxon>Pleosporineae</taxon>
        <taxon>Pleosporaceae</taxon>
        <taxon>Bipolaris</taxon>
    </lineage>
</organism>
<dbReference type="EMBL" id="KI964040">
    <property type="protein sequence ID" value="EUC43079.1"/>
    <property type="molecule type" value="Genomic_DNA"/>
</dbReference>
<dbReference type="GeneID" id="19117938"/>
<sequence length="88" mass="9725">RILPMTQMHIYVLVQHVLLPSIFSLYLVAPCSIRQSSTTLGNGSCSCFDSTLTLVPSPDRSGVWFRPTHVHPALQMTCCVHIGSIEDI</sequence>
<dbReference type="Proteomes" id="UP000054032">
    <property type="component" value="Unassembled WGS sequence"/>
</dbReference>
<dbReference type="AlphaFoldDB" id="W6Z6A2"/>